<keyword evidence="1" id="KW-0732">Signal</keyword>
<dbReference type="Pfam" id="PF14334">
    <property type="entry name" value="DUF4390"/>
    <property type="match status" value="1"/>
</dbReference>
<dbReference type="RefSeq" id="WP_284098934.1">
    <property type="nucleotide sequence ID" value="NZ_JARRAF010000001.1"/>
</dbReference>
<dbReference type="EMBL" id="JARRAF010000001">
    <property type="protein sequence ID" value="MDK2122655.1"/>
    <property type="molecule type" value="Genomic_DNA"/>
</dbReference>
<feature type="signal peptide" evidence="1">
    <location>
        <begin position="1"/>
        <end position="26"/>
    </location>
</feature>
<gene>
    <name evidence="2" type="ORF">PZA18_01180</name>
</gene>
<proteinExistence type="predicted"/>
<evidence type="ECO:0000313" key="3">
    <source>
        <dbReference type="Proteomes" id="UP001172778"/>
    </source>
</evidence>
<name>A0ABT7DRH6_9NEIS</name>
<feature type="chain" id="PRO_5047256470" evidence="1">
    <location>
        <begin position="27"/>
        <end position="200"/>
    </location>
</feature>
<dbReference type="InterPro" id="IPR025500">
    <property type="entry name" value="DUF4390"/>
</dbReference>
<protein>
    <submittedName>
        <fullName evidence="2">DUF4390 domain-containing protein</fullName>
    </submittedName>
</protein>
<evidence type="ECO:0000256" key="1">
    <source>
        <dbReference type="SAM" id="SignalP"/>
    </source>
</evidence>
<keyword evidence="3" id="KW-1185">Reference proteome</keyword>
<sequence length="200" mass="22943">MVFTTHCWRNSLLSLALLLACLPVWAGGIKIQSAQSYGQDGHYFIDAKFEITLDEVHESALLAGVPLVFTSEFNLTRPRWYWAYRQLSDWFDSTSRQEIKLSYHSLTRSYRVSVGSLFQSFSTLSEALRVVGIVRDWKVFERGGLTRKGPFSDMRLGGELMMRLDTSKLPKPFQLSILGQDEWVVESPKRELLLEETSPE</sequence>
<evidence type="ECO:0000313" key="2">
    <source>
        <dbReference type="EMBL" id="MDK2122655.1"/>
    </source>
</evidence>
<reference evidence="2" key="1">
    <citation type="submission" date="2023-03" db="EMBL/GenBank/DDBJ databases">
        <title>Chitinimonas shenzhenensis gen. nov., sp. nov., a novel member of family Burkholderiaceae isolated from activated sludge collected in Shen Zhen, China.</title>
        <authorList>
            <person name="Wang X."/>
        </authorList>
    </citation>
    <scope>NUCLEOTIDE SEQUENCE</scope>
    <source>
        <strain evidence="2">DQS-5</strain>
    </source>
</reference>
<dbReference type="Proteomes" id="UP001172778">
    <property type="component" value="Unassembled WGS sequence"/>
</dbReference>
<comment type="caution">
    <text evidence="2">The sequence shown here is derived from an EMBL/GenBank/DDBJ whole genome shotgun (WGS) entry which is preliminary data.</text>
</comment>
<organism evidence="2 3">
    <name type="scientific">Parachitinimonas caeni</name>
    <dbReference type="NCBI Taxonomy" id="3031301"/>
    <lineage>
        <taxon>Bacteria</taxon>
        <taxon>Pseudomonadati</taxon>
        <taxon>Pseudomonadota</taxon>
        <taxon>Betaproteobacteria</taxon>
        <taxon>Neisseriales</taxon>
        <taxon>Chitinibacteraceae</taxon>
        <taxon>Parachitinimonas</taxon>
    </lineage>
</organism>
<accession>A0ABT7DRH6</accession>